<comment type="similarity">
    <text evidence="1">Belongs to the DprA/Smf family.</text>
</comment>
<dbReference type="Gene3D" id="1.10.10.10">
    <property type="entry name" value="Winged helix-like DNA-binding domain superfamily/Winged helix DNA-binding domain"/>
    <property type="match status" value="1"/>
</dbReference>
<protein>
    <submittedName>
        <fullName evidence="4">DNA-processing protein DprA</fullName>
    </submittedName>
</protein>
<feature type="domain" description="DprA winged helix" evidence="3">
    <location>
        <begin position="285"/>
        <end position="329"/>
    </location>
</feature>
<dbReference type="Pfam" id="PF02481">
    <property type="entry name" value="DNA_processg_A"/>
    <property type="match status" value="1"/>
</dbReference>
<evidence type="ECO:0000259" key="2">
    <source>
        <dbReference type="Pfam" id="PF02481"/>
    </source>
</evidence>
<keyword evidence="5" id="KW-1185">Reference proteome</keyword>
<comment type="caution">
    <text evidence="4">The sequence shown here is derived from an EMBL/GenBank/DDBJ whole genome shotgun (WGS) entry which is preliminary data.</text>
</comment>
<dbReference type="Proteomes" id="UP001202831">
    <property type="component" value="Unassembled WGS sequence"/>
</dbReference>
<dbReference type="NCBIfam" id="TIGR00732">
    <property type="entry name" value="dprA"/>
    <property type="match status" value="1"/>
</dbReference>
<dbReference type="SUPFAM" id="SSF102405">
    <property type="entry name" value="MCP/YpsA-like"/>
    <property type="match status" value="1"/>
</dbReference>
<dbReference type="RefSeq" id="WP_249250870.1">
    <property type="nucleotide sequence ID" value="NZ_JAKIKT010000013.1"/>
</dbReference>
<dbReference type="InterPro" id="IPR036388">
    <property type="entry name" value="WH-like_DNA-bd_sf"/>
</dbReference>
<dbReference type="InterPro" id="IPR041614">
    <property type="entry name" value="DprA_WH"/>
</dbReference>
<dbReference type="EMBL" id="JAKIKT010000013">
    <property type="protein sequence ID" value="MCL2916328.1"/>
    <property type="molecule type" value="Genomic_DNA"/>
</dbReference>
<sequence length="336" mass="36007">MTLSELRQRLEFEPLSLDGVSQRQISMQPQLVEAALAWQDAADDHAIICLDDPAYPPLLKTIYDPPCVLFAKGRSELLTVPAVAVVGSRSASHAGLQISRQLSRDMATQGVMICSGMASGIDTAAHLGALDAGGATVAVLGTGVDECYPRRNRNLYGDIRHQGCLLSEFWPDTKPYAGNFPKRNRIISGISMGTLVVEARVKSGSLITARLAAEQGREVFAVPGGILGGQSEGCHELLKKGAKLVENAVDITEEISAVCSSHLEGLGLSHHISKPNSCELPIPSLLSSVKYEVTSLDEVVEHSGKTIDHVLEQILELELQGWVAAVPGGYVRLKRN</sequence>
<dbReference type="Pfam" id="PF17782">
    <property type="entry name" value="WHD_DprA"/>
    <property type="match status" value="1"/>
</dbReference>
<reference evidence="4 5" key="1">
    <citation type="submission" date="2022-01" db="EMBL/GenBank/DDBJ databases">
        <title>Whole genome-based taxonomy of the Shewanellaceae.</title>
        <authorList>
            <person name="Martin-Rodriguez A.J."/>
        </authorList>
    </citation>
    <scope>NUCLEOTIDE SEQUENCE [LARGE SCALE GENOMIC DNA]</scope>
    <source>
        <strain evidence="4 5">DSM 21332</strain>
    </source>
</reference>
<dbReference type="InterPro" id="IPR003488">
    <property type="entry name" value="DprA"/>
</dbReference>
<dbReference type="PANTHER" id="PTHR43022">
    <property type="entry name" value="PROTEIN SMF"/>
    <property type="match status" value="1"/>
</dbReference>
<proteinExistence type="inferred from homology"/>
<gene>
    <name evidence="4" type="primary">dprA</name>
    <name evidence="4" type="ORF">L2725_21565</name>
</gene>
<dbReference type="Gene3D" id="3.40.50.450">
    <property type="match status" value="1"/>
</dbReference>
<name>A0ABT0NCX6_9GAMM</name>
<accession>A0ABT0NCX6</accession>
<feature type="domain" description="Smf/DprA SLOG" evidence="2">
    <location>
        <begin position="47"/>
        <end position="255"/>
    </location>
</feature>
<organism evidence="4 5">
    <name type="scientific">Shewanella corallii</name>
    <dbReference type="NCBI Taxonomy" id="560080"/>
    <lineage>
        <taxon>Bacteria</taxon>
        <taxon>Pseudomonadati</taxon>
        <taxon>Pseudomonadota</taxon>
        <taxon>Gammaproteobacteria</taxon>
        <taxon>Alteromonadales</taxon>
        <taxon>Shewanellaceae</taxon>
        <taxon>Shewanella</taxon>
    </lineage>
</organism>
<dbReference type="InterPro" id="IPR057666">
    <property type="entry name" value="DrpA_SLOG"/>
</dbReference>
<dbReference type="PANTHER" id="PTHR43022:SF1">
    <property type="entry name" value="PROTEIN SMF"/>
    <property type="match status" value="1"/>
</dbReference>
<evidence type="ECO:0000259" key="3">
    <source>
        <dbReference type="Pfam" id="PF17782"/>
    </source>
</evidence>
<evidence type="ECO:0000313" key="5">
    <source>
        <dbReference type="Proteomes" id="UP001202831"/>
    </source>
</evidence>
<evidence type="ECO:0000256" key="1">
    <source>
        <dbReference type="ARBA" id="ARBA00006525"/>
    </source>
</evidence>
<evidence type="ECO:0000313" key="4">
    <source>
        <dbReference type="EMBL" id="MCL2916328.1"/>
    </source>
</evidence>